<evidence type="ECO:0000259" key="2">
    <source>
        <dbReference type="PROSITE" id="PS50234"/>
    </source>
</evidence>
<feature type="domain" description="VIT" evidence="3">
    <location>
        <begin position="35"/>
        <end position="163"/>
    </location>
</feature>
<dbReference type="InterPro" id="IPR013694">
    <property type="entry name" value="VIT"/>
</dbReference>
<evidence type="ECO:0000256" key="1">
    <source>
        <dbReference type="SAM" id="MobiDB-lite"/>
    </source>
</evidence>
<comment type="caution">
    <text evidence="4">The sequence shown here is derived from an EMBL/GenBank/DDBJ whole genome shotgun (WGS) entry which is preliminary data.</text>
</comment>
<dbReference type="PANTHER" id="PTHR45737:SF6">
    <property type="entry name" value="VON WILLEBRAND FACTOR A DOMAIN-CONTAINING PROTEIN 5A"/>
    <property type="match status" value="1"/>
</dbReference>
<dbReference type="InterPro" id="IPR036465">
    <property type="entry name" value="vWFA_dom_sf"/>
</dbReference>
<dbReference type="Gene3D" id="3.40.50.410">
    <property type="entry name" value="von Willebrand factor, type A domain"/>
    <property type="match status" value="1"/>
</dbReference>
<evidence type="ECO:0008006" key="5">
    <source>
        <dbReference type="Google" id="ProtNLM"/>
    </source>
</evidence>
<dbReference type="SUPFAM" id="SSF53300">
    <property type="entry name" value="vWA-like"/>
    <property type="match status" value="1"/>
</dbReference>
<dbReference type="SMART" id="SM00327">
    <property type="entry name" value="VWA"/>
    <property type="match status" value="1"/>
</dbReference>
<evidence type="ECO:0000259" key="3">
    <source>
        <dbReference type="PROSITE" id="PS51468"/>
    </source>
</evidence>
<accession>A0A0F9VHF9</accession>
<dbReference type="Gene3D" id="2.60.40.3680">
    <property type="match status" value="1"/>
</dbReference>
<dbReference type="PANTHER" id="PTHR45737">
    <property type="entry name" value="VON WILLEBRAND FACTOR A DOMAIN-CONTAINING PROTEIN 5A"/>
    <property type="match status" value="1"/>
</dbReference>
<sequence length="759" mass="83275">MSRSRDLTTRQLIRHWLIAVAVTAAAVSPAGADGMIVPIRPDIPVQGHWAVTYHHVDITVRQQVASVSITQEFVNTGKGMIEVEYLFPVPPGAAINSMTLMVNGKEFPAKLMKADEARRIYEEIVRRKKDPALLEYAGFGLYRTRAFPLEPGKPAKVVVNYRTICKKDTSTVEVWYPLNTEKFSAKPIRDVTVRVDVESSADITTVYSPSHKITIDRKGPRRLVATYHAVNVTPTADFQLFYKSANEEIGATLLTYQATEAEDGYFLMLVSPNPRTASTKIIAKDVVLVLDRSGSMGGEKIAQAREAAAFVLNNLNEGDRINVLVYSDAVEAVFTELQPATGKVVETAIARIGSLQAGGATDIHAALQMAMKMLSEGGGKDPRPKYIIFLTDGLPTVGTTDETVILSEAKKANTAGARLFAFGVGYDVNVRMLDKLVLDNGGRSDYVKPSEPIEAKVGSLYKKIKNPVMMGLKVAVHGVKLVDVYPRELGDLFEGDQLVIVGRLAAKDIQALDEDEDGVGVIQVVVTGTYDGKERGFEYPANIFKMDKRYPFVQTLWAVRRIGWLLDQIQLHGESKEVVDELIRLSLTHGIITPYTSFLADEGTALNRPTAVRAAAVGNAYILADEVTGGAGQRGAKSRQKLNTAKRVPEPSRPADNGVAMVGNASQDAYDRGEQEQVANVRRVGGQALYRRGRQWVAANATQIDLERDADKVVVIERMSEEYFKLARANTVAENQILASQQAAEELLIELRGQVYQIR</sequence>
<dbReference type="Pfam" id="PF00092">
    <property type="entry name" value="VWA"/>
    <property type="match status" value="1"/>
</dbReference>
<dbReference type="Pfam" id="PF08487">
    <property type="entry name" value="VIT"/>
    <property type="match status" value="1"/>
</dbReference>
<dbReference type="SMART" id="SM00609">
    <property type="entry name" value="VIT"/>
    <property type="match status" value="1"/>
</dbReference>
<dbReference type="PROSITE" id="PS50234">
    <property type="entry name" value="VWFA"/>
    <property type="match status" value="1"/>
</dbReference>
<dbReference type="InterPro" id="IPR002035">
    <property type="entry name" value="VWF_A"/>
</dbReference>
<feature type="region of interest" description="Disordered" evidence="1">
    <location>
        <begin position="631"/>
        <end position="660"/>
    </location>
</feature>
<organism evidence="4">
    <name type="scientific">marine sediment metagenome</name>
    <dbReference type="NCBI Taxonomy" id="412755"/>
    <lineage>
        <taxon>unclassified sequences</taxon>
        <taxon>metagenomes</taxon>
        <taxon>ecological metagenomes</taxon>
    </lineage>
</organism>
<gene>
    <name evidence="4" type="ORF">LCGC14_0094140</name>
</gene>
<proteinExistence type="predicted"/>
<reference evidence="4" key="1">
    <citation type="journal article" date="2015" name="Nature">
        <title>Complex archaea that bridge the gap between prokaryotes and eukaryotes.</title>
        <authorList>
            <person name="Spang A."/>
            <person name="Saw J.H."/>
            <person name="Jorgensen S.L."/>
            <person name="Zaremba-Niedzwiedzka K."/>
            <person name="Martijn J."/>
            <person name="Lind A.E."/>
            <person name="van Eijk R."/>
            <person name="Schleper C."/>
            <person name="Guy L."/>
            <person name="Ettema T.J."/>
        </authorList>
    </citation>
    <scope>NUCLEOTIDE SEQUENCE</scope>
</reference>
<evidence type="ECO:0000313" key="4">
    <source>
        <dbReference type="EMBL" id="KKO03490.1"/>
    </source>
</evidence>
<dbReference type="EMBL" id="LAZR01000026">
    <property type="protein sequence ID" value="KKO03490.1"/>
    <property type="molecule type" value="Genomic_DNA"/>
</dbReference>
<name>A0A0F9VHF9_9ZZZZ</name>
<feature type="domain" description="VWFA" evidence="2">
    <location>
        <begin position="285"/>
        <end position="464"/>
    </location>
</feature>
<dbReference type="AlphaFoldDB" id="A0A0F9VHF9"/>
<protein>
    <recommendedName>
        <fullName evidence="5">VWFA domain-containing protein</fullName>
    </recommendedName>
</protein>
<dbReference type="PROSITE" id="PS51468">
    <property type="entry name" value="VIT"/>
    <property type="match status" value="1"/>
</dbReference>